<dbReference type="EMBL" id="JAGIBU010000001">
    <property type="protein sequence ID" value="MBS7824051.1"/>
    <property type="molecule type" value="Genomic_DNA"/>
</dbReference>
<sequence>MSNQSLLNERLLSLIALIEPLIPKVPLSVDFSECAAFRWVRADQWMPAHLQPIPRFAAIDYQNLVGVEDKIECLRQNTLQFLHGLPANNVLLTGARGTGKSSLIKATLTEFADQGLKMVEIDRDALDDLQKLLTLLSESKERFIIFCDDLSFEANDAAYKSLKALLDGSLMNPPENILFYATSNRRHLLPEYMKDNEQAQHDHNGEVHLGDAIEEKISLSERFGLWLTFYSFSQKDYLNVVKNWLTTLDPDCHFTPDAEREALQFALLRGSRSGRVAMQFAKSFSGAHQLKNMNKE</sequence>
<dbReference type="GeneID" id="58262873"/>
<protein>
    <submittedName>
        <fullName evidence="1">ATP-binding protein</fullName>
    </submittedName>
</protein>
<dbReference type="PANTHER" id="PTHR42935">
    <property type="entry name" value="SLR0930 PROTEIN"/>
    <property type="match status" value="1"/>
</dbReference>
<dbReference type="Proteomes" id="UP000680020">
    <property type="component" value="Unassembled WGS sequence"/>
</dbReference>
<dbReference type="CDD" id="cd00009">
    <property type="entry name" value="AAA"/>
    <property type="match status" value="1"/>
</dbReference>
<dbReference type="GO" id="GO:0005524">
    <property type="term" value="F:ATP binding"/>
    <property type="evidence" value="ECO:0007669"/>
    <property type="project" value="UniProtKB-KW"/>
</dbReference>
<evidence type="ECO:0000313" key="2">
    <source>
        <dbReference type="Proteomes" id="UP000680020"/>
    </source>
</evidence>
<comment type="caution">
    <text evidence="1">The sequence shown here is derived from an EMBL/GenBank/DDBJ whole genome shotgun (WGS) entry which is preliminary data.</text>
</comment>
<evidence type="ECO:0000313" key="1">
    <source>
        <dbReference type="EMBL" id="MBS7824051.1"/>
    </source>
</evidence>
<dbReference type="PANTHER" id="PTHR42935:SF1">
    <property type="entry name" value="SLR0930 PROTEIN"/>
    <property type="match status" value="1"/>
</dbReference>
<dbReference type="AlphaFoldDB" id="A0AB35BWH7"/>
<dbReference type="Pfam" id="PF05673">
    <property type="entry name" value="DUF815"/>
    <property type="match status" value="1"/>
</dbReference>
<proteinExistence type="predicted"/>
<name>A0AB35BWH7_9GAMM</name>
<dbReference type="RefSeq" id="WP_063503390.1">
    <property type="nucleotide sequence ID" value="NZ_JAGIBT010000004.1"/>
</dbReference>
<keyword evidence="1" id="KW-0547">Nucleotide-binding</keyword>
<dbReference type="InterPro" id="IPR027417">
    <property type="entry name" value="P-loop_NTPase"/>
</dbReference>
<dbReference type="Gene3D" id="3.40.50.300">
    <property type="entry name" value="P-loop containing nucleotide triphosphate hydrolases"/>
    <property type="match status" value="1"/>
</dbReference>
<reference evidence="1" key="1">
    <citation type="submission" date="2021-03" db="EMBL/GenBank/DDBJ databases">
        <title>Identification and antibiotic profiling of Wohlfahrtiimonas chitiniclastica, an underestimated human pathogen.</title>
        <authorList>
            <person name="Kopf A."/>
            <person name="Bunk B."/>
            <person name="Coldewey S."/>
            <person name="Gunzer F."/>
            <person name="Riedel T."/>
            <person name="Schroettner P."/>
        </authorList>
    </citation>
    <scope>NUCLEOTIDE SEQUENCE</scope>
    <source>
        <strain evidence="1">DSM 100917</strain>
    </source>
</reference>
<dbReference type="InterPro" id="IPR008533">
    <property type="entry name" value="DUF815"/>
</dbReference>
<dbReference type="SUPFAM" id="SSF52540">
    <property type="entry name" value="P-loop containing nucleoside triphosphate hydrolases"/>
    <property type="match status" value="1"/>
</dbReference>
<organism evidence="1 2">
    <name type="scientific">Wohlfahrtiimonas chitiniclastica</name>
    <dbReference type="NCBI Taxonomy" id="400946"/>
    <lineage>
        <taxon>Bacteria</taxon>
        <taxon>Pseudomonadati</taxon>
        <taxon>Pseudomonadota</taxon>
        <taxon>Gammaproteobacteria</taxon>
        <taxon>Cardiobacteriales</taxon>
        <taxon>Ignatzschineriaceae</taxon>
        <taxon>Wohlfahrtiimonas</taxon>
    </lineage>
</organism>
<keyword evidence="1" id="KW-0067">ATP-binding</keyword>
<accession>A0AB35BWH7</accession>
<gene>
    <name evidence="1" type="ORF">J7561_02390</name>
</gene>